<feature type="region of interest" description="Disordered" evidence="4">
    <location>
        <begin position="30"/>
        <end position="94"/>
    </location>
</feature>
<dbReference type="Pfam" id="PF10551">
    <property type="entry name" value="MULE"/>
    <property type="match status" value="1"/>
</dbReference>
<dbReference type="Proteomes" id="UP001234989">
    <property type="component" value="Chromosome 1"/>
</dbReference>
<accession>A0AAF0PPM2</accession>
<feature type="domain" description="MULE transposase" evidence="5">
    <location>
        <begin position="309"/>
        <end position="393"/>
    </location>
</feature>
<dbReference type="PANTHER" id="PTHR31973:SF197">
    <property type="entry name" value="SWIM-TYPE DOMAIN-CONTAINING PROTEIN"/>
    <property type="match status" value="1"/>
</dbReference>
<dbReference type="PROSITE" id="PS01007">
    <property type="entry name" value="TRANSPOSASE_MUTATOR"/>
    <property type="match status" value="1"/>
</dbReference>
<keyword evidence="2" id="KW-0238">DNA-binding</keyword>
<gene>
    <name evidence="6" type="ORF">MTR67_001010</name>
</gene>
<evidence type="ECO:0000259" key="5">
    <source>
        <dbReference type="Pfam" id="PF10551"/>
    </source>
</evidence>
<evidence type="ECO:0000313" key="6">
    <source>
        <dbReference type="EMBL" id="WMV07625.1"/>
    </source>
</evidence>
<evidence type="ECO:0000256" key="1">
    <source>
        <dbReference type="ARBA" id="ARBA00022578"/>
    </source>
</evidence>
<dbReference type="PANTHER" id="PTHR31973">
    <property type="entry name" value="POLYPROTEIN, PUTATIVE-RELATED"/>
    <property type="match status" value="1"/>
</dbReference>
<keyword evidence="3" id="KW-0233">DNA recombination</keyword>
<evidence type="ECO:0000256" key="2">
    <source>
        <dbReference type="ARBA" id="ARBA00023125"/>
    </source>
</evidence>
<dbReference type="InterPro" id="IPR018289">
    <property type="entry name" value="MULE_transposase_dom"/>
</dbReference>
<dbReference type="GO" id="GO:0006313">
    <property type="term" value="P:DNA transposition"/>
    <property type="evidence" value="ECO:0007669"/>
    <property type="project" value="InterPro"/>
</dbReference>
<dbReference type="GO" id="GO:0003677">
    <property type="term" value="F:DNA binding"/>
    <property type="evidence" value="ECO:0007669"/>
    <property type="project" value="UniProtKB-KW"/>
</dbReference>
<reference evidence="6" key="1">
    <citation type="submission" date="2023-08" db="EMBL/GenBank/DDBJ databases">
        <title>A de novo genome assembly of Solanum verrucosum Schlechtendal, a Mexican diploid species geographically isolated from the other diploid A-genome species in potato relatives.</title>
        <authorList>
            <person name="Hosaka K."/>
        </authorList>
    </citation>
    <scope>NUCLEOTIDE SEQUENCE</scope>
    <source>
        <tissue evidence="6">Young leaves</tissue>
    </source>
</reference>
<protein>
    <recommendedName>
        <fullName evidence="5">MULE transposase domain-containing protein</fullName>
    </recommendedName>
</protein>
<organism evidence="6 7">
    <name type="scientific">Solanum verrucosum</name>
    <dbReference type="NCBI Taxonomy" id="315347"/>
    <lineage>
        <taxon>Eukaryota</taxon>
        <taxon>Viridiplantae</taxon>
        <taxon>Streptophyta</taxon>
        <taxon>Embryophyta</taxon>
        <taxon>Tracheophyta</taxon>
        <taxon>Spermatophyta</taxon>
        <taxon>Magnoliopsida</taxon>
        <taxon>eudicotyledons</taxon>
        <taxon>Gunneridae</taxon>
        <taxon>Pentapetalae</taxon>
        <taxon>asterids</taxon>
        <taxon>lamiids</taxon>
        <taxon>Solanales</taxon>
        <taxon>Solanaceae</taxon>
        <taxon>Solanoideae</taxon>
        <taxon>Solaneae</taxon>
        <taxon>Solanum</taxon>
    </lineage>
</organism>
<name>A0AAF0PPM2_SOLVR</name>
<evidence type="ECO:0000313" key="7">
    <source>
        <dbReference type="Proteomes" id="UP001234989"/>
    </source>
</evidence>
<dbReference type="AlphaFoldDB" id="A0AAF0PPM2"/>
<dbReference type="GO" id="GO:0004803">
    <property type="term" value="F:transposase activity"/>
    <property type="evidence" value="ECO:0007669"/>
    <property type="project" value="InterPro"/>
</dbReference>
<feature type="compositionally biased region" description="Pro residues" evidence="4">
    <location>
        <begin position="74"/>
        <end position="94"/>
    </location>
</feature>
<proteinExistence type="predicted"/>
<feature type="compositionally biased region" description="Polar residues" evidence="4">
    <location>
        <begin position="38"/>
        <end position="70"/>
    </location>
</feature>
<evidence type="ECO:0000256" key="4">
    <source>
        <dbReference type="SAM" id="MobiDB-lite"/>
    </source>
</evidence>
<dbReference type="InterPro" id="IPR001207">
    <property type="entry name" value="Transposase_mutator"/>
</dbReference>
<sequence length="418" mass="47509">DTIKVYVFHGVSEANPSPLELQFVPNVSDSKVGEESFNEASNHNNQPPTSTYPSNPTIDPSETSNTSFEDQPTIVPPSSPFIVPPLSPSSNVPPPSPYTVPLPYCVPSYDPIIDNDPTADEVEDKSGYKGDTNEDIVVDRDFHQEYIDIRASKRLFKRSQRRSRGTTSYQINVDEKGPDIGYDETNIGIRESLVGKLGGDQPYYLSDEAPSFEIDDETGWGDGEKVDQVVHKPIRRKKTPNKVVFDETSEKVVWELGLVFGSVEEFRVAVTTYAVQEHIQIEKYVNDPSRVRVKYCKETCPWLLCASVCKGQLLVAVCRYGNNQMLPIAWAVVEVENQFTWTWFLELMKNDLDLGEGHQLSIIIDMQKGVEIVVQDVWPLVEHRKCARHVLANWCKNWKGIERRRVFWRIVNPYLKLS</sequence>
<keyword evidence="7" id="KW-1185">Reference proteome</keyword>
<dbReference type="EMBL" id="CP133612">
    <property type="protein sequence ID" value="WMV07625.1"/>
    <property type="molecule type" value="Genomic_DNA"/>
</dbReference>
<keyword evidence="1" id="KW-0815">Transposition</keyword>
<feature type="non-terminal residue" evidence="6">
    <location>
        <position position="1"/>
    </location>
</feature>
<evidence type="ECO:0000256" key="3">
    <source>
        <dbReference type="ARBA" id="ARBA00023172"/>
    </source>
</evidence>